<keyword evidence="1" id="KW-0472">Membrane</keyword>
<dbReference type="InterPro" id="IPR013549">
    <property type="entry name" value="DUF1731"/>
</dbReference>
<gene>
    <name evidence="4" type="ORF">TVG0493451</name>
</gene>
<keyword evidence="5" id="KW-1185">Reference proteome</keyword>
<accession>Q97BF1</accession>
<dbReference type="PANTHER" id="PTHR11092">
    <property type="entry name" value="SUGAR NUCLEOTIDE EPIMERASE RELATED"/>
    <property type="match status" value="1"/>
</dbReference>
<keyword evidence="1" id="KW-1133">Transmembrane helix</keyword>
<dbReference type="NCBIfam" id="TIGR01777">
    <property type="entry name" value="yfcH"/>
    <property type="match status" value="1"/>
</dbReference>
<feature type="transmembrane region" description="Helical" evidence="1">
    <location>
        <begin position="63"/>
        <end position="84"/>
    </location>
</feature>
<dbReference type="HOGENOM" id="CLU_047373_0_2_2"/>
<proteinExistence type="predicted"/>
<dbReference type="Gene3D" id="3.40.50.720">
    <property type="entry name" value="NAD(P)-binding Rossmann-like Domain"/>
    <property type="match status" value="1"/>
</dbReference>
<dbReference type="PANTHER" id="PTHR11092:SF0">
    <property type="entry name" value="EPIMERASE FAMILY PROTEIN SDR39U1"/>
    <property type="match status" value="1"/>
</dbReference>
<dbReference type="InterPro" id="IPR001509">
    <property type="entry name" value="Epimerase_deHydtase"/>
</dbReference>
<reference evidence="4 5" key="1">
    <citation type="journal article" date="1999" name="Proc. Jpn. Acad.">
        <title>Determination of the complete genomic DNA sequence of Thermoplasma volvanium GSS1.</title>
        <authorList>
            <person name="Kawashima T."/>
            <person name="Yamamoto Y."/>
            <person name="Aramaki H."/>
            <person name="Nunoshiba T."/>
            <person name="Kawamoto T."/>
            <person name="Watanabe K."/>
            <person name="Yamazaki M."/>
            <person name="Kanehori K."/>
            <person name="Amano N."/>
            <person name="Ohya Y."/>
            <person name="Makino K."/>
            <person name="Suzuki M."/>
        </authorList>
    </citation>
    <scope>NUCLEOTIDE SEQUENCE [LARGE SCALE GENOMIC DNA]</scope>
    <source>
        <strain evidence="5">ATCC 51530 / DSM 4299 / JCM 9571 / NBRC 15438 / GSS1</strain>
    </source>
</reference>
<dbReference type="STRING" id="273116.gene:9381288"/>
<organism evidence="4 5">
    <name type="scientific">Thermoplasma volcanium (strain ATCC 51530 / DSM 4299 / JCM 9571 / NBRC 15438 / GSS1)</name>
    <dbReference type="NCBI Taxonomy" id="273116"/>
    <lineage>
        <taxon>Archaea</taxon>
        <taxon>Methanobacteriati</taxon>
        <taxon>Thermoplasmatota</taxon>
        <taxon>Thermoplasmata</taxon>
        <taxon>Thermoplasmatales</taxon>
        <taxon>Thermoplasmataceae</taxon>
        <taxon>Thermoplasma</taxon>
    </lineage>
</organism>
<dbReference type="PaxDb" id="273116-14324720"/>
<keyword evidence="1" id="KW-0812">Transmembrane</keyword>
<protein>
    <recommendedName>
        <fullName evidence="6">TIGR01777 family protein</fullName>
    </recommendedName>
</protein>
<evidence type="ECO:0000313" key="4">
    <source>
        <dbReference type="EMBL" id="BAB59647.1"/>
    </source>
</evidence>
<evidence type="ECO:0000313" key="5">
    <source>
        <dbReference type="Proteomes" id="UP000001017"/>
    </source>
</evidence>
<name>Q97BF1_THEVO</name>
<evidence type="ECO:0008006" key="6">
    <source>
        <dbReference type="Google" id="ProtNLM"/>
    </source>
</evidence>
<dbReference type="eggNOG" id="arCOG03096">
    <property type="taxonomic scope" value="Archaea"/>
</dbReference>
<dbReference type="KEGG" id="tvo:TVG0493451"/>
<dbReference type="EMBL" id="BA000011">
    <property type="protein sequence ID" value="BAB59647.1"/>
    <property type="molecule type" value="Genomic_DNA"/>
</dbReference>
<dbReference type="InterPro" id="IPR036291">
    <property type="entry name" value="NAD(P)-bd_dom_sf"/>
</dbReference>
<feature type="domain" description="DUF1731" evidence="3">
    <location>
        <begin position="311"/>
        <end position="356"/>
    </location>
</feature>
<dbReference type="Pfam" id="PF01370">
    <property type="entry name" value="Epimerase"/>
    <property type="match status" value="1"/>
</dbReference>
<feature type="domain" description="NAD-dependent epimerase/dehydratase" evidence="2">
    <location>
        <begin position="75"/>
        <end position="276"/>
    </location>
</feature>
<dbReference type="AlphaFoldDB" id="Q97BF1"/>
<reference evidence="4 5" key="2">
    <citation type="journal article" date="2000" name="Proc. Natl. Acad. Sci. U.S.A.">
        <title>Archaeal adaptation to higher temperatures revealed by genomic sequence of Thermoplasma volcanium.</title>
        <authorList>
            <person name="Kawashima T."/>
            <person name="Amano N."/>
            <person name="Koike H."/>
            <person name="Makino S."/>
            <person name="Higuchi S."/>
            <person name="Kawashima-Ohya Y."/>
            <person name="Watanabe K."/>
            <person name="Yamazaki M."/>
            <person name="Kanehori K."/>
            <person name="Kawamoto T."/>
            <person name="Nunoshiba T."/>
            <person name="Yamamoto Y."/>
            <person name="Aramaki H."/>
            <person name="Makino K."/>
            <person name="Suzuki M."/>
        </authorList>
    </citation>
    <scope>NUCLEOTIDE SEQUENCE [LARGE SCALE GENOMIC DNA]</scope>
    <source>
        <strain evidence="5">ATCC 51530 / DSM 4299 / JCM 9571 / NBRC 15438 / GSS1</strain>
    </source>
</reference>
<dbReference type="InterPro" id="IPR010099">
    <property type="entry name" value="SDR39U1"/>
</dbReference>
<dbReference type="Proteomes" id="UP000001017">
    <property type="component" value="Chromosome"/>
</dbReference>
<dbReference type="Pfam" id="PF08338">
    <property type="entry name" value="DUF1731"/>
    <property type="match status" value="1"/>
</dbReference>
<dbReference type="PhylomeDB" id="Q97BF1"/>
<evidence type="ECO:0000259" key="3">
    <source>
        <dbReference type="Pfam" id="PF08338"/>
    </source>
</evidence>
<sequence>MYLTVTPLSIVALTTAPPYFDTNGSISVPPPPNVIRSGLYESITLEYHKYTIKYCLTLITQTILFFLIVVCSMKVVIFGGTGLIGRAIYSSLPHDFYIVSRSAKGQEGQAHIIGLDEIDKIKECDVVINLSGYSIASKRWNRKVKEEIVRSRIDTTRLVVNFIRNLEKKPSAFLSGSAIGFYGHNTNKELTEEDPFGSGFLADLARSWEEEAMQADGICRTVLLRTANFLSPKGGFLSALINPKSKNVMYFGDGRQPVSWMHYADYVKAVEFVIENASIAGPVNMSSPQPVTFKEFAEAFSKSLGSHIRSIPEFLGKIALGSEMYRELMSGQKVIPKKLIQAGFKFDFPDINTAASSIASLMK</sequence>
<dbReference type="SUPFAM" id="SSF51735">
    <property type="entry name" value="NAD(P)-binding Rossmann-fold domains"/>
    <property type="match status" value="1"/>
</dbReference>
<evidence type="ECO:0000256" key="1">
    <source>
        <dbReference type="SAM" id="Phobius"/>
    </source>
</evidence>
<evidence type="ECO:0000259" key="2">
    <source>
        <dbReference type="Pfam" id="PF01370"/>
    </source>
</evidence>